<dbReference type="SMART" id="SM00642">
    <property type="entry name" value="Aamy"/>
    <property type="match status" value="1"/>
</dbReference>
<comment type="catalytic activity">
    <reaction evidence="1">
        <text>Hydrolysis of terminal, non-reducing (1-&gt;4)-linked alpha-D-glucose residues with release of alpha-D-glucose.</text>
        <dbReference type="EC" id="3.2.1.20"/>
    </reaction>
</comment>
<keyword evidence="4" id="KW-0325">Glycoprotein</keyword>
<organism evidence="7 8">
    <name type="scientific">Bemisia tabaci</name>
    <name type="common">Sweetpotato whitefly</name>
    <name type="synonym">Aleurodes tabaci</name>
    <dbReference type="NCBI Taxonomy" id="7038"/>
    <lineage>
        <taxon>Eukaryota</taxon>
        <taxon>Metazoa</taxon>
        <taxon>Ecdysozoa</taxon>
        <taxon>Arthropoda</taxon>
        <taxon>Hexapoda</taxon>
        <taxon>Insecta</taxon>
        <taxon>Pterygota</taxon>
        <taxon>Neoptera</taxon>
        <taxon>Paraneoptera</taxon>
        <taxon>Hemiptera</taxon>
        <taxon>Sternorrhyncha</taxon>
        <taxon>Aleyrodoidea</taxon>
        <taxon>Aleyrodidae</taxon>
        <taxon>Aleyrodinae</taxon>
        <taxon>Bemisia</taxon>
    </lineage>
</organism>
<proteinExistence type="inferred from homology"/>
<dbReference type="GO" id="GO:0004558">
    <property type="term" value="F:alpha-1,4-glucosidase activity"/>
    <property type="evidence" value="ECO:0007669"/>
    <property type="project" value="UniProtKB-EC"/>
</dbReference>
<name>A0A9P0AHV7_BEMTA</name>
<comment type="similarity">
    <text evidence="2">Belongs to the glycosyl hydrolase 13 family.</text>
</comment>
<dbReference type="AlphaFoldDB" id="A0A9P0AHV7"/>
<dbReference type="CDD" id="cd11328">
    <property type="entry name" value="AmyAc_maltase"/>
    <property type="match status" value="1"/>
</dbReference>
<evidence type="ECO:0000256" key="4">
    <source>
        <dbReference type="ARBA" id="ARBA00023180"/>
    </source>
</evidence>
<keyword evidence="5" id="KW-0378">Hydrolase</keyword>
<protein>
    <recommendedName>
        <fullName evidence="3">alpha-glucosidase</fullName>
        <ecNumber evidence="3">3.2.1.20</ecNumber>
    </recommendedName>
</protein>
<evidence type="ECO:0000256" key="2">
    <source>
        <dbReference type="ARBA" id="ARBA00008061"/>
    </source>
</evidence>
<reference evidence="7" key="1">
    <citation type="submission" date="2021-12" db="EMBL/GenBank/DDBJ databases">
        <authorList>
            <person name="King R."/>
        </authorList>
    </citation>
    <scope>NUCLEOTIDE SEQUENCE</scope>
</reference>
<dbReference type="Gene3D" id="3.20.20.80">
    <property type="entry name" value="Glycosidases"/>
    <property type="match status" value="1"/>
</dbReference>
<evidence type="ECO:0000256" key="3">
    <source>
        <dbReference type="ARBA" id="ARBA00012741"/>
    </source>
</evidence>
<dbReference type="FunFam" id="3.90.400.10:FF:000001">
    <property type="entry name" value="Maltase A3, isoform A"/>
    <property type="match status" value="1"/>
</dbReference>
<dbReference type="InterPro" id="IPR017853">
    <property type="entry name" value="GH"/>
</dbReference>
<dbReference type="Proteomes" id="UP001152759">
    <property type="component" value="Chromosome 7"/>
</dbReference>
<accession>A0A9P0AHV7</accession>
<dbReference type="PANTHER" id="PTHR10357">
    <property type="entry name" value="ALPHA-AMYLASE FAMILY MEMBER"/>
    <property type="match status" value="1"/>
</dbReference>
<dbReference type="Pfam" id="PF00128">
    <property type="entry name" value="Alpha-amylase"/>
    <property type="match status" value="1"/>
</dbReference>
<dbReference type="SUPFAM" id="SSF51445">
    <property type="entry name" value="(Trans)glycosidases"/>
    <property type="match status" value="1"/>
</dbReference>
<evidence type="ECO:0000256" key="5">
    <source>
        <dbReference type="ARBA" id="ARBA00023295"/>
    </source>
</evidence>
<dbReference type="EMBL" id="OU963868">
    <property type="protein sequence ID" value="CAH0393218.1"/>
    <property type="molecule type" value="Genomic_DNA"/>
</dbReference>
<dbReference type="GO" id="GO:0005975">
    <property type="term" value="P:carbohydrate metabolic process"/>
    <property type="evidence" value="ECO:0007669"/>
    <property type="project" value="InterPro"/>
</dbReference>
<evidence type="ECO:0000313" key="8">
    <source>
        <dbReference type="Proteomes" id="UP001152759"/>
    </source>
</evidence>
<gene>
    <name evidence="7" type="ORF">BEMITA_LOCUS11643</name>
</gene>
<dbReference type="Gene3D" id="3.90.400.10">
    <property type="entry name" value="Oligo-1,6-glucosidase, Domain 2"/>
    <property type="match status" value="1"/>
</dbReference>
<keyword evidence="5" id="KW-0326">Glycosidase</keyword>
<evidence type="ECO:0000256" key="1">
    <source>
        <dbReference type="ARBA" id="ARBA00001657"/>
    </source>
</evidence>
<feature type="domain" description="Glycosyl hydrolase family 13 catalytic" evidence="6">
    <location>
        <begin position="55"/>
        <end position="447"/>
    </location>
</feature>
<dbReference type="InterPro" id="IPR045857">
    <property type="entry name" value="O16G_dom_2"/>
</dbReference>
<dbReference type="PANTHER" id="PTHR10357:SF179">
    <property type="entry name" value="NEUTRAL AND BASIC AMINO ACID TRANSPORT PROTEIN RBAT"/>
    <property type="match status" value="1"/>
</dbReference>
<sequence>MPTLVARTTKQFAKVGTFIQIAAALCVLLSSTRCELLKAIPQRDLEWWERGIIYQIYPRSFKDSDGDGVGDLKGIVEKVGYLAKLGIKAVWISPIFKSPMADFGYDIADYRAIEQIFGTMQDLENLKDLLHENGLKLILDFVPNHTSDEHEWFKKSVSRQEPYTDYYVWQDAKVVNGRMFPPNNWLSDFGGSAWTWNEDRQQYFLHQFHPKQPDLNYRNPLVVQEMKDVLTFWMDRGVDGFRMDAVMTIFEDELLRDNPRSNNPDALPTDQQYLNPIYSRDQPETYDVIKEFRKLLDDYSAKTNTVRFMATEAYSNITQTMKYYGTEDEPGAHFTFNFLFITSLSQQSSARDFKRIIELWYSNLPIGKWSNWVIGNHDQRRVASRYGIDMLDGLHMMQMVLPGTSVSYMGDEIGMEDTFIRWDQTLDPPALNAGPERYLRFTRDPARTPFQWGTCTSGGFSKNKKTWLPVNPRYWTHNLETEKRNKRSHFKNYQKLVALKEAPVIQFGNLKVYALTKWVLVITRSLPGHPTIIVIANLGTEFENTANLSSIAKLPETIKLNICSVNCAYVPGIMLYTDKIHLRPKAAMVCSTQSGSSRQVNDIYADILSDFPEE</sequence>
<dbReference type="InterPro" id="IPR006047">
    <property type="entry name" value="GH13_cat_dom"/>
</dbReference>
<keyword evidence="8" id="KW-1185">Reference proteome</keyword>
<dbReference type="EC" id="3.2.1.20" evidence="3"/>
<evidence type="ECO:0000313" key="7">
    <source>
        <dbReference type="EMBL" id="CAH0393218.1"/>
    </source>
</evidence>
<evidence type="ECO:0000259" key="6">
    <source>
        <dbReference type="SMART" id="SM00642"/>
    </source>
</evidence>